<dbReference type="STRING" id="45070.Lnau_2516"/>
<feature type="coiled-coil region" evidence="1">
    <location>
        <begin position="238"/>
        <end position="296"/>
    </location>
</feature>
<keyword evidence="3" id="KW-1185">Reference proteome</keyword>
<name>A0A0W0WKL5_9GAMM</name>
<dbReference type="AlphaFoldDB" id="A0A0W0WKL5"/>
<dbReference type="RefSeq" id="WP_058505508.1">
    <property type="nucleotide sequence ID" value="NZ_CAAAIF010000004.1"/>
</dbReference>
<sequence>MGKENEKILLSLQTIENQIAKLESLVDLPEKLSTSLKQKIDDLRSGEEKEQDIRFDLAAFEADIADQCESFMKFIANKEGLDWRPSLYSQSSSPSKHQPLERLTIQIHHFKKVVEETNKTLLADLHKLRIRWETKVDKRREEKLGKIAQYKEEISQNPSKLCVTRELIAPLYKGSGLKAPTILETNENSLSAEERDKIALSEVIKKQQNKFNNLAALQERFYIETKELIELAQYDPQLKNGLNELRKLNQSASQLIKKTIPLLNHFLAEMEIQAQLNEAILQMTNLNQTQERLRIKILERQAMLQSNAGNPEELKKELDLAKNKLKIALECFLLTFSTINLGDKKDRDTLFFTKQLTEFIEEIITDLQAKDLSLNTQEIQGFRIQLLQHLGEKAHWYSVNAPEIQPVDKANIDEFLTELFKPVPATVIAPTRTDITANLAFIKDAKKLFDDFINTNPAEGSETLNKKQLIMLRSLADKLTSFQIKQIKNYHILKDIQVAQEEKINDLFDHLTGKIFYNKNLLQLKLMLFSNEYGSSSEVREAYGIIAQLIGLETSLKAEFSKFQQEKEKLKQLDSPLDRLSQLTDLQQAILNQFSQIDREFMGSNGLEQVTSRQISTLERTYNLDKYSLLRTLEAEIKETQAILALCYQPKQVTEILNIYSSKLQELWQSNEQQTELHLVRHTVEKLLTGLKGHKQEAWQLLNRIYEIKLSNLVGRRPPLGTRLSEINPFIIELNQYNQEVVKAIDEVITRHQLTNSIEASQMKAHLRFLDDEIRIANELINARAQVFDNAMIIETRLKSPAYQKSLYVIETMEKEYKRILDKYIDRTIETNPDEEDENTEDDQELKEKLKELKAIPGTAANYARLVEYKDYLNKVDLRLFKLLEMQLKFDEINKLYINSELLGMLTEEEQQEVTGRVIINPQATHGRLLDYADKKYALLQIDMANQTIHHTKMESLSEGVIPEFIQWIRVYILKPLQTFKHQALDYLKGEPKEKARFFPTPKTPWASQTETLLREMGNEVLPVFAAAAAATAA</sequence>
<dbReference type="PATRIC" id="fig|45070.6.peg.2653"/>
<gene>
    <name evidence="2" type="ORF">Lnau_2516</name>
</gene>
<evidence type="ECO:0000313" key="2">
    <source>
        <dbReference type="EMBL" id="KTD32868.1"/>
    </source>
</evidence>
<keyword evidence="1" id="KW-0175">Coiled coil</keyword>
<dbReference type="Proteomes" id="UP000054725">
    <property type="component" value="Unassembled WGS sequence"/>
</dbReference>
<comment type="caution">
    <text evidence="2">The sequence shown here is derived from an EMBL/GenBank/DDBJ whole genome shotgun (WGS) entry which is preliminary data.</text>
</comment>
<evidence type="ECO:0000256" key="1">
    <source>
        <dbReference type="SAM" id="Coils"/>
    </source>
</evidence>
<accession>A0A0W0WKL5</accession>
<evidence type="ECO:0000313" key="3">
    <source>
        <dbReference type="Proteomes" id="UP000054725"/>
    </source>
</evidence>
<protein>
    <submittedName>
        <fullName evidence="2">Uncharacterized protein</fullName>
    </submittedName>
</protein>
<dbReference type="EMBL" id="LNYO01000024">
    <property type="protein sequence ID" value="KTD32868.1"/>
    <property type="molecule type" value="Genomic_DNA"/>
</dbReference>
<dbReference type="OrthoDB" id="5636224at2"/>
<organism evidence="2 3">
    <name type="scientific">Legionella nautarum</name>
    <dbReference type="NCBI Taxonomy" id="45070"/>
    <lineage>
        <taxon>Bacteria</taxon>
        <taxon>Pseudomonadati</taxon>
        <taxon>Pseudomonadota</taxon>
        <taxon>Gammaproteobacteria</taxon>
        <taxon>Legionellales</taxon>
        <taxon>Legionellaceae</taxon>
        <taxon>Legionella</taxon>
    </lineage>
</organism>
<reference evidence="2 3" key="1">
    <citation type="submission" date="2015-11" db="EMBL/GenBank/DDBJ databases">
        <title>Genomic analysis of 38 Legionella species identifies large and diverse effector repertoires.</title>
        <authorList>
            <person name="Burstein D."/>
            <person name="Amaro F."/>
            <person name="Zusman T."/>
            <person name="Lifshitz Z."/>
            <person name="Cohen O."/>
            <person name="Gilbert J.A."/>
            <person name="Pupko T."/>
            <person name="Shuman H.A."/>
            <person name="Segal G."/>
        </authorList>
    </citation>
    <scope>NUCLEOTIDE SEQUENCE [LARGE SCALE GENOMIC DNA]</scope>
    <source>
        <strain evidence="2 3">ATCC 49506</strain>
    </source>
</reference>
<proteinExistence type="predicted"/>